<dbReference type="InterPro" id="IPR009057">
    <property type="entry name" value="Homeodomain-like_sf"/>
</dbReference>
<name>G7YY97_CLOSI</name>
<evidence type="ECO:0000256" key="2">
    <source>
        <dbReference type="ARBA" id="ARBA00023125"/>
    </source>
</evidence>
<gene>
    <name evidence="5" type="ORF">CLF_113357</name>
</gene>
<dbReference type="Pfam" id="PF12833">
    <property type="entry name" value="HTH_18"/>
    <property type="match status" value="1"/>
</dbReference>
<dbReference type="Gene3D" id="3.90.320.10">
    <property type="match status" value="1"/>
</dbReference>
<dbReference type="PROSITE" id="PS01124">
    <property type="entry name" value="HTH_ARAC_FAMILY_2"/>
    <property type="match status" value="1"/>
</dbReference>
<dbReference type="SUPFAM" id="SSF55136">
    <property type="entry name" value="Probable bacterial effector-binding domain"/>
    <property type="match status" value="1"/>
</dbReference>
<dbReference type="InterPro" id="IPR050959">
    <property type="entry name" value="MarA-like"/>
</dbReference>
<keyword evidence="2" id="KW-0238">DNA-binding</keyword>
<dbReference type="SMART" id="SM00342">
    <property type="entry name" value="HTH_ARAC"/>
    <property type="match status" value="1"/>
</dbReference>
<evidence type="ECO:0000256" key="3">
    <source>
        <dbReference type="ARBA" id="ARBA00023163"/>
    </source>
</evidence>
<dbReference type="GO" id="GO:0003700">
    <property type="term" value="F:DNA-binding transcription factor activity"/>
    <property type="evidence" value="ECO:0007669"/>
    <property type="project" value="InterPro"/>
</dbReference>
<proteinExistence type="predicted"/>
<dbReference type="PANTHER" id="PTHR47504">
    <property type="entry name" value="RIGHT ORIGIN-BINDING PROTEIN"/>
    <property type="match status" value="1"/>
</dbReference>
<dbReference type="InterPro" id="IPR020449">
    <property type="entry name" value="Tscrpt_reg_AraC-type_HTH"/>
</dbReference>
<dbReference type="SUPFAM" id="SSF46689">
    <property type="entry name" value="Homeodomain-like"/>
    <property type="match status" value="2"/>
</dbReference>
<reference evidence="5" key="1">
    <citation type="journal article" date="2011" name="Genome Biol.">
        <title>The draft genome of the carcinogenic human liver fluke Clonorchis sinensis.</title>
        <authorList>
            <person name="Wang X."/>
            <person name="Chen W."/>
            <person name="Huang Y."/>
            <person name="Sun J."/>
            <person name="Men J."/>
            <person name="Liu H."/>
            <person name="Luo F."/>
            <person name="Guo L."/>
            <person name="Lv X."/>
            <person name="Deng C."/>
            <person name="Zhou C."/>
            <person name="Fan Y."/>
            <person name="Li X."/>
            <person name="Huang L."/>
            <person name="Hu Y."/>
            <person name="Liang C."/>
            <person name="Hu X."/>
            <person name="Xu J."/>
            <person name="Yu X."/>
        </authorList>
    </citation>
    <scope>NUCLEOTIDE SEQUENCE [LARGE SCALE GENOMIC DNA]</scope>
    <source>
        <strain evidence="5">Henan</strain>
    </source>
</reference>
<organism evidence="5 6">
    <name type="scientific">Clonorchis sinensis</name>
    <name type="common">Chinese liver fluke</name>
    <dbReference type="NCBI Taxonomy" id="79923"/>
    <lineage>
        <taxon>Eukaryota</taxon>
        <taxon>Metazoa</taxon>
        <taxon>Spiralia</taxon>
        <taxon>Lophotrochozoa</taxon>
        <taxon>Platyhelminthes</taxon>
        <taxon>Trematoda</taxon>
        <taxon>Digenea</taxon>
        <taxon>Opisthorchiida</taxon>
        <taxon>Opisthorchiata</taxon>
        <taxon>Opisthorchiidae</taxon>
        <taxon>Clonorchis</taxon>
    </lineage>
</organism>
<dbReference type="AlphaFoldDB" id="G7YY97"/>
<dbReference type="GO" id="GO:0006281">
    <property type="term" value="P:DNA repair"/>
    <property type="evidence" value="ECO:0007669"/>
    <property type="project" value="UniProtKB-ARBA"/>
</dbReference>
<feature type="domain" description="HTH araC/xylS-type" evidence="4">
    <location>
        <begin position="26"/>
        <end position="124"/>
    </location>
</feature>
<dbReference type="Proteomes" id="UP000008909">
    <property type="component" value="Unassembled WGS sequence"/>
</dbReference>
<dbReference type="Gene3D" id="1.10.10.60">
    <property type="entry name" value="Homeodomain-like"/>
    <property type="match status" value="2"/>
</dbReference>
<reference key="2">
    <citation type="submission" date="2011-10" db="EMBL/GenBank/DDBJ databases">
        <title>The genome and transcriptome sequence of Clonorchis sinensis provide insights into the carcinogenic liver fluke.</title>
        <authorList>
            <person name="Wang X."/>
            <person name="Huang Y."/>
            <person name="Chen W."/>
            <person name="Liu H."/>
            <person name="Guo L."/>
            <person name="Chen Y."/>
            <person name="Luo F."/>
            <person name="Zhou W."/>
            <person name="Sun J."/>
            <person name="Mao Q."/>
            <person name="Liang P."/>
            <person name="Zhou C."/>
            <person name="Tian Y."/>
            <person name="Men J."/>
            <person name="Lv X."/>
            <person name="Huang L."/>
            <person name="Zhou J."/>
            <person name="Hu Y."/>
            <person name="Li R."/>
            <person name="Zhang F."/>
            <person name="Lei H."/>
            <person name="Li X."/>
            <person name="Hu X."/>
            <person name="Liang C."/>
            <person name="Xu J."/>
            <person name="Wu Z."/>
            <person name="Yu X."/>
        </authorList>
    </citation>
    <scope>NUCLEOTIDE SEQUENCE</scope>
    <source>
        <strain>Henan</strain>
    </source>
</reference>
<dbReference type="InterPro" id="IPR011256">
    <property type="entry name" value="Reg_factor_effector_dom_sf"/>
</dbReference>
<dbReference type="InterPro" id="IPR018060">
    <property type="entry name" value="HTH_AraC"/>
</dbReference>
<evidence type="ECO:0000313" key="5">
    <source>
        <dbReference type="EMBL" id="GAA57926.1"/>
    </source>
</evidence>
<dbReference type="SUPFAM" id="SSF52980">
    <property type="entry name" value="Restriction endonuclease-like"/>
    <property type="match status" value="1"/>
</dbReference>
<protein>
    <submittedName>
        <fullName evidence="5">Putative HTH-type transcriptional regulator ykgA</fullName>
    </submittedName>
</protein>
<keyword evidence="3" id="KW-0804">Transcription</keyword>
<evidence type="ECO:0000313" key="6">
    <source>
        <dbReference type="Proteomes" id="UP000008909"/>
    </source>
</evidence>
<evidence type="ECO:0000259" key="4">
    <source>
        <dbReference type="PROSITE" id="PS01124"/>
    </source>
</evidence>
<keyword evidence="1" id="KW-0805">Transcription regulation</keyword>
<dbReference type="InterPro" id="IPR011604">
    <property type="entry name" value="PDDEXK-like_dom_sf"/>
</dbReference>
<dbReference type="PANTHER" id="PTHR47504:SF3">
    <property type="entry name" value="HTH-TYPE TRANSCRIPTIONAL REGULATOR YKGA-RELATED"/>
    <property type="match status" value="1"/>
</dbReference>
<dbReference type="GO" id="GO:0043565">
    <property type="term" value="F:sequence-specific DNA binding"/>
    <property type="evidence" value="ECO:0007669"/>
    <property type="project" value="InterPro"/>
</dbReference>
<dbReference type="InterPro" id="IPR011335">
    <property type="entry name" value="Restrct_endonuc-II-like"/>
</dbReference>
<accession>G7YY97</accession>
<dbReference type="PRINTS" id="PR00032">
    <property type="entry name" value="HTHARAC"/>
</dbReference>
<evidence type="ECO:0000256" key="1">
    <source>
        <dbReference type="ARBA" id="ARBA00023015"/>
    </source>
</evidence>
<keyword evidence="6" id="KW-1185">Reference proteome</keyword>
<feature type="non-terminal residue" evidence="5">
    <location>
        <position position="1"/>
    </location>
</feature>
<dbReference type="EMBL" id="DF145188">
    <property type="protein sequence ID" value="GAA57926.1"/>
    <property type="molecule type" value="Genomic_DNA"/>
</dbReference>
<sequence>GPGYNENVRYDKELTENEMIRQKILQQLLEWIECNLEHPISIEDIAQKSGYSRRNIQLLFRNFMHVPLGEYIRKRRLCRAAILVRLTAKSMLDIALSLHFDSQQSFSREFKKLFGCSPREYRHRDYWDLANIFPSFLIRQQQKTECRLINFPETPIFGNSFKYDIEVSNKSPDEEVKLRRHHLARCMKNFKTDIYFVSTFEPSTKSVDLLTVETFAGTTLHPDTGHASGNTRTSRDFMKFRLGGFEAIKSAYMAQVQYSMWVTRKNAWYFANYDPRMKREGLHYVVIERNEKYMASFDEMVPEFIEKMDEALAEIGFVFGEQWR</sequence>